<sequence>MSINSRRPELQDGDRTDGGDTLPLAQKRGIGVCTRKSGGQGMRFAEQVTFGGSALDRAAELRGDMPGLAAAMQDPAARTLVLWKGKPLLIGDGPSRMLARLPLDHPILKDARVPPILLGREDGAARFAHDISGWQPVEDTTEVGAFVDRSEQHHPAVPDDHRFAELRMVMTALTARDAELAATAKAIIGWHETHQFCARCGAPSDVTQAGWQRVCQACGGSHFPRTDPVVIMLITRGNKVLLGRSPGWPEGMYSCLAGFVEPGETIEAAVRREVWEEAGIRVGQVTYLSSQPWPFPASLMFGCHGAALTDEITIDPVEIEDAIWVSREEVMDAFAGLRDGLLPARKGAIAHFLLRHWVADTLD</sequence>
<evidence type="ECO:0000313" key="13">
    <source>
        <dbReference type="Proteomes" id="UP000184221"/>
    </source>
</evidence>
<evidence type="ECO:0000256" key="6">
    <source>
        <dbReference type="ARBA" id="ARBA00022801"/>
    </source>
</evidence>
<name>A0A1M5XYQ0_9RHOB</name>
<dbReference type="GO" id="GO:0035529">
    <property type="term" value="F:NADH pyrophosphatase activity"/>
    <property type="evidence" value="ECO:0007669"/>
    <property type="project" value="TreeGrafter"/>
</dbReference>
<organism evidence="12 13">
    <name type="scientific">Marivita hallyeonensis</name>
    <dbReference type="NCBI Taxonomy" id="996342"/>
    <lineage>
        <taxon>Bacteria</taxon>
        <taxon>Pseudomonadati</taxon>
        <taxon>Pseudomonadota</taxon>
        <taxon>Alphaproteobacteria</taxon>
        <taxon>Rhodobacterales</taxon>
        <taxon>Roseobacteraceae</taxon>
        <taxon>Marivita</taxon>
    </lineage>
</organism>
<dbReference type="PROSITE" id="PS51462">
    <property type="entry name" value="NUDIX"/>
    <property type="match status" value="1"/>
</dbReference>
<proteinExistence type="inferred from homology"/>
<dbReference type="InterPro" id="IPR015376">
    <property type="entry name" value="Znr_NADH_PPase"/>
</dbReference>
<keyword evidence="6" id="KW-0378">Hydrolase</keyword>
<dbReference type="InterPro" id="IPR050241">
    <property type="entry name" value="NAD-cap_RNA_hydrolase_NudC"/>
</dbReference>
<evidence type="ECO:0000256" key="10">
    <source>
        <dbReference type="SAM" id="MobiDB-lite"/>
    </source>
</evidence>
<dbReference type="PROSITE" id="PS00893">
    <property type="entry name" value="NUDIX_BOX"/>
    <property type="match status" value="1"/>
</dbReference>
<dbReference type="InterPro" id="IPR015375">
    <property type="entry name" value="NADH_PPase-like_N"/>
</dbReference>
<comment type="similarity">
    <text evidence="3">Belongs to the Nudix hydrolase family. NudC subfamily.</text>
</comment>
<dbReference type="Pfam" id="PF09297">
    <property type="entry name" value="Zn_ribbon_NUD"/>
    <property type="match status" value="1"/>
</dbReference>
<gene>
    <name evidence="12" type="ORF">SAMN05443551_4222</name>
</gene>
<dbReference type="SUPFAM" id="SSF55811">
    <property type="entry name" value="Nudix"/>
    <property type="match status" value="1"/>
</dbReference>
<dbReference type="EMBL" id="FQXC01000009">
    <property type="protein sequence ID" value="SHI04920.1"/>
    <property type="molecule type" value="Genomic_DNA"/>
</dbReference>
<keyword evidence="8" id="KW-0520">NAD</keyword>
<evidence type="ECO:0000259" key="11">
    <source>
        <dbReference type="PROSITE" id="PS51462"/>
    </source>
</evidence>
<dbReference type="Pfam" id="PF09296">
    <property type="entry name" value="NUDIX-like"/>
    <property type="match status" value="1"/>
</dbReference>
<dbReference type="InterPro" id="IPR049734">
    <property type="entry name" value="NudC-like_C"/>
</dbReference>
<dbReference type="STRING" id="996342.SAMN05443551_4222"/>
<feature type="region of interest" description="Disordered" evidence="10">
    <location>
        <begin position="1"/>
        <end position="24"/>
    </location>
</feature>
<dbReference type="Proteomes" id="UP000184221">
    <property type="component" value="Unassembled WGS sequence"/>
</dbReference>
<dbReference type="CDD" id="cd03429">
    <property type="entry name" value="NUDIX_NADH_pyrophosphatase_Nudt13"/>
    <property type="match status" value="1"/>
</dbReference>
<dbReference type="Pfam" id="PF00293">
    <property type="entry name" value="NUDIX"/>
    <property type="match status" value="1"/>
</dbReference>
<accession>A0A1M5XYQ0</accession>
<evidence type="ECO:0000256" key="4">
    <source>
        <dbReference type="ARBA" id="ARBA00012381"/>
    </source>
</evidence>
<dbReference type="PANTHER" id="PTHR42904">
    <property type="entry name" value="NUDIX HYDROLASE, NUDC SUBFAMILY"/>
    <property type="match status" value="1"/>
</dbReference>
<keyword evidence="5" id="KW-0479">Metal-binding</keyword>
<evidence type="ECO:0000256" key="5">
    <source>
        <dbReference type="ARBA" id="ARBA00022723"/>
    </source>
</evidence>
<dbReference type="GO" id="GO:0005829">
    <property type="term" value="C:cytosol"/>
    <property type="evidence" value="ECO:0007669"/>
    <property type="project" value="TreeGrafter"/>
</dbReference>
<protein>
    <recommendedName>
        <fullName evidence="4">NAD(+) diphosphatase</fullName>
        <ecNumber evidence="4">3.6.1.22</ecNumber>
    </recommendedName>
</protein>
<dbReference type="EC" id="3.6.1.22" evidence="4"/>
<feature type="compositionally biased region" description="Basic and acidic residues" evidence="10">
    <location>
        <begin position="1"/>
        <end position="18"/>
    </location>
</feature>
<dbReference type="InterPro" id="IPR020084">
    <property type="entry name" value="NUDIX_hydrolase_CS"/>
</dbReference>
<evidence type="ECO:0000313" key="12">
    <source>
        <dbReference type="EMBL" id="SHI04920.1"/>
    </source>
</evidence>
<evidence type="ECO:0000256" key="3">
    <source>
        <dbReference type="ARBA" id="ARBA00009595"/>
    </source>
</evidence>
<feature type="domain" description="Nudix hydrolase" evidence="11">
    <location>
        <begin position="224"/>
        <end position="355"/>
    </location>
</feature>
<dbReference type="PANTHER" id="PTHR42904:SF6">
    <property type="entry name" value="NAD-CAPPED RNA HYDROLASE NUDT12"/>
    <property type="match status" value="1"/>
</dbReference>
<keyword evidence="7" id="KW-0460">Magnesium</keyword>
<dbReference type="Gene3D" id="3.90.79.20">
    <property type="match status" value="1"/>
</dbReference>
<dbReference type="NCBIfam" id="NF001299">
    <property type="entry name" value="PRK00241.1"/>
    <property type="match status" value="1"/>
</dbReference>
<evidence type="ECO:0000256" key="7">
    <source>
        <dbReference type="ARBA" id="ARBA00022842"/>
    </source>
</evidence>
<evidence type="ECO:0000256" key="9">
    <source>
        <dbReference type="ARBA" id="ARBA00023679"/>
    </source>
</evidence>
<dbReference type="GO" id="GO:0019677">
    <property type="term" value="P:NAD+ catabolic process"/>
    <property type="evidence" value="ECO:0007669"/>
    <property type="project" value="TreeGrafter"/>
</dbReference>
<comment type="catalytic activity">
    <reaction evidence="9">
        <text>a 5'-end NAD(+)-phospho-ribonucleoside in mRNA + H2O = a 5'-end phospho-adenosine-phospho-ribonucleoside in mRNA + beta-nicotinamide D-ribonucleotide + 2 H(+)</text>
        <dbReference type="Rhea" id="RHEA:60876"/>
        <dbReference type="Rhea" id="RHEA-COMP:15698"/>
        <dbReference type="Rhea" id="RHEA-COMP:15719"/>
        <dbReference type="ChEBI" id="CHEBI:14649"/>
        <dbReference type="ChEBI" id="CHEBI:15377"/>
        <dbReference type="ChEBI" id="CHEBI:15378"/>
        <dbReference type="ChEBI" id="CHEBI:144029"/>
        <dbReference type="ChEBI" id="CHEBI:144051"/>
    </reaction>
    <physiologicalReaction direction="left-to-right" evidence="9">
        <dbReference type="Rhea" id="RHEA:60877"/>
    </physiologicalReaction>
</comment>
<keyword evidence="13" id="KW-1185">Reference proteome</keyword>
<dbReference type="InterPro" id="IPR000086">
    <property type="entry name" value="NUDIX_hydrolase_dom"/>
</dbReference>
<dbReference type="Gene3D" id="3.90.79.10">
    <property type="entry name" value="Nucleoside Triphosphate Pyrophosphohydrolase"/>
    <property type="match status" value="1"/>
</dbReference>
<evidence type="ECO:0000256" key="1">
    <source>
        <dbReference type="ARBA" id="ARBA00001946"/>
    </source>
</evidence>
<reference evidence="12 13" key="1">
    <citation type="submission" date="2016-11" db="EMBL/GenBank/DDBJ databases">
        <authorList>
            <person name="Jaros S."/>
            <person name="Januszkiewicz K."/>
            <person name="Wedrychowicz H."/>
        </authorList>
    </citation>
    <scope>NUCLEOTIDE SEQUENCE [LARGE SCALE GENOMIC DNA]</scope>
    <source>
        <strain evidence="12 13">DSM 29431</strain>
    </source>
</reference>
<dbReference type="GO" id="GO:0006742">
    <property type="term" value="P:NADP+ catabolic process"/>
    <property type="evidence" value="ECO:0007669"/>
    <property type="project" value="TreeGrafter"/>
</dbReference>
<dbReference type="AlphaFoldDB" id="A0A1M5XYQ0"/>
<dbReference type="GO" id="GO:0046872">
    <property type="term" value="F:metal ion binding"/>
    <property type="evidence" value="ECO:0007669"/>
    <property type="project" value="UniProtKB-KW"/>
</dbReference>
<evidence type="ECO:0000256" key="8">
    <source>
        <dbReference type="ARBA" id="ARBA00023027"/>
    </source>
</evidence>
<dbReference type="InterPro" id="IPR015797">
    <property type="entry name" value="NUDIX_hydrolase-like_dom_sf"/>
</dbReference>
<evidence type="ECO:0000256" key="2">
    <source>
        <dbReference type="ARBA" id="ARBA00001947"/>
    </source>
</evidence>
<comment type="cofactor">
    <cofactor evidence="2">
        <name>Zn(2+)</name>
        <dbReference type="ChEBI" id="CHEBI:29105"/>
    </cofactor>
</comment>
<comment type="cofactor">
    <cofactor evidence="1">
        <name>Mg(2+)</name>
        <dbReference type="ChEBI" id="CHEBI:18420"/>
    </cofactor>
</comment>